<keyword evidence="2" id="KW-0624">Polysaccharide degradation</keyword>
<keyword evidence="3" id="KW-1133">Transmembrane helix</keyword>
<dbReference type="GO" id="GO:0000272">
    <property type="term" value="P:polysaccharide catabolic process"/>
    <property type="evidence" value="ECO:0007669"/>
    <property type="project" value="UniProtKB-KW"/>
</dbReference>
<comment type="similarity">
    <text evidence="1 2">Belongs to the glycosyl hydrolase 12 (cellulase H) family.</text>
</comment>
<reference evidence="4 5" key="1">
    <citation type="submission" date="2015-09" db="EMBL/GenBank/DDBJ databases">
        <title>Draft genome of a European isolate of the apple canker pathogen Neonectria ditissima.</title>
        <authorList>
            <person name="Gomez-Cortecero A."/>
            <person name="Harrison R.J."/>
            <person name="Armitage A.D."/>
        </authorList>
    </citation>
    <scope>NUCLEOTIDE SEQUENCE [LARGE SCALE GENOMIC DNA]</scope>
    <source>
        <strain evidence="4 5">R09/05</strain>
    </source>
</reference>
<name>A0A0P7ATT3_9HYPO</name>
<keyword evidence="2" id="KW-0378">Hydrolase</keyword>
<keyword evidence="3" id="KW-0472">Membrane</keyword>
<keyword evidence="2" id="KW-0119">Carbohydrate metabolism</keyword>
<evidence type="ECO:0000256" key="3">
    <source>
        <dbReference type="SAM" id="Phobius"/>
    </source>
</evidence>
<organism evidence="4 5">
    <name type="scientific">Neonectria ditissima</name>
    <dbReference type="NCBI Taxonomy" id="78410"/>
    <lineage>
        <taxon>Eukaryota</taxon>
        <taxon>Fungi</taxon>
        <taxon>Dikarya</taxon>
        <taxon>Ascomycota</taxon>
        <taxon>Pezizomycotina</taxon>
        <taxon>Sordariomycetes</taxon>
        <taxon>Hypocreomycetidae</taxon>
        <taxon>Hypocreales</taxon>
        <taxon>Nectriaceae</taxon>
        <taxon>Neonectria</taxon>
    </lineage>
</organism>
<evidence type="ECO:0000256" key="1">
    <source>
        <dbReference type="ARBA" id="ARBA00005519"/>
    </source>
</evidence>
<sequence>MGVRWLLNFGLLALPIGVTLGVLMGIQQHRVSSGQSPLFQDNSVTHEYSCAKSDGIVPPTKGQEYTLNPNQWGWNKGEDGELCIYVDKNNNKTYATNTTAPLWSVTWDYPRGPIDAPVHAFPNIKVEDVFPLQVADMNKINIDFKWNYGVGKNASKTTDVDKLIDTADMNANVAMDMFLDSDKTKAGESTKASHEVMVWFATIGTATQPLGLTVDEELQPAIHNMTIDSTKFGLWMANNSNDQVVLTWMSYDVTTEFSGNLWPLVDYVMTADEKYYPSKTDYMGYMSWGTEAYSANRALRRNIAIGYEPHVHHSRIHQSHLHASRHSALEPQLQSTQIHQIADLNLARSDGGLQAARRRARR</sequence>
<dbReference type="InterPro" id="IPR002594">
    <property type="entry name" value="GH12"/>
</dbReference>
<evidence type="ECO:0000313" key="4">
    <source>
        <dbReference type="EMBL" id="KPM36550.1"/>
    </source>
</evidence>
<dbReference type="PANTHER" id="PTHR34002:SF9">
    <property type="entry name" value="XYLOGLUCAN-SPECIFIC ENDO-BETA-1,4-GLUCANASE A"/>
    <property type="match status" value="1"/>
</dbReference>
<dbReference type="InterPro" id="IPR013320">
    <property type="entry name" value="ConA-like_dom_sf"/>
</dbReference>
<dbReference type="STRING" id="78410.A0A0P7ATT3"/>
<dbReference type="Pfam" id="PF01670">
    <property type="entry name" value="Glyco_hydro_12"/>
    <property type="match status" value="1"/>
</dbReference>
<accession>A0A0P7ATT3</accession>
<dbReference type="SUPFAM" id="SSF49899">
    <property type="entry name" value="Concanavalin A-like lectins/glucanases"/>
    <property type="match status" value="1"/>
</dbReference>
<feature type="transmembrane region" description="Helical" evidence="3">
    <location>
        <begin position="6"/>
        <end position="26"/>
    </location>
</feature>
<keyword evidence="3" id="KW-0812">Transmembrane</keyword>
<dbReference type="Gene3D" id="2.60.120.180">
    <property type="match status" value="1"/>
</dbReference>
<dbReference type="PANTHER" id="PTHR34002">
    <property type="entry name" value="BLR1656 PROTEIN"/>
    <property type="match status" value="1"/>
</dbReference>
<gene>
    <name evidence="4" type="ORF">AK830_g10011</name>
</gene>
<dbReference type="Proteomes" id="UP000050424">
    <property type="component" value="Unassembled WGS sequence"/>
</dbReference>
<dbReference type="AlphaFoldDB" id="A0A0P7ATT3"/>
<dbReference type="OrthoDB" id="89349at2759"/>
<evidence type="ECO:0000256" key="2">
    <source>
        <dbReference type="RuleBase" id="RU361163"/>
    </source>
</evidence>
<protein>
    <submittedName>
        <fullName evidence="4">Uncharacterized protein</fullName>
    </submittedName>
</protein>
<dbReference type="InterPro" id="IPR013319">
    <property type="entry name" value="GH11/12"/>
</dbReference>
<dbReference type="GO" id="GO:0008810">
    <property type="term" value="F:cellulase activity"/>
    <property type="evidence" value="ECO:0007669"/>
    <property type="project" value="InterPro"/>
</dbReference>
<keyword evidence="2" id="KW-0326">Glycosidase</keyword>
<keyword evidence="5" id="KW-1185">Reference proteome</keyword>
<proteinExistence type="inferred from homology"/>
<dbReference type="EMBL" id="LKCW01000199">
    <property type="protein sequence ID" value="KPM36550.1"/>
    <property type="molecule type" value="Genomic_DNA"/>
</dbReference>
<comment type="caution">
    <text evidence="4">The sequence shown here is derived from an EMBL/GenBank/DDBJ whole genome shotgun (WGS) entry which is preliminary data.</text>
</comment>
<evidence type="ECO:0000313" key="5">
    <source>
        <dbReference type="Proteomes" id="UP000050424"/>
    </source>
</evidence>